<feature type="compositionally biased region" description="Acidic residues" evidence="1">
    <location>
        <begin position="91"/>
        <end position="102"/>
    </location>
</feature>
<evidence type="ECO:0000313" key="3">
    <source>
        <dbReference type="Proteomes" id="UP000002669"/>
    </source>
</evidence>
<keyword evidence="3" id="KW-1185">Reference proteome</keyword>
<feature type="compositionally biased region" description="Basic and acidic residues" evidence="1">
    <location>
        <begin position="79"/>
        <end position="90"/>
    </location>
</feature>
<evidence type="ECO:0000256" key="1">
    <source>
        <dbReference type="SAM" id="MobiDB-lite"/>
    </source>
</evidence>
<dbReference type="GeneID" id="10032092"/>
<sequence length="195" mass="21960">MIAAAKKKRRECGDGHGGFQLHPPAVAYASIEIKINRKVIIKNKKNKKTRKSAHSASDRSPRLVRGTGCLASCGGETRPGQDVRRRKGDDSDGGNDDEEDNETMSRPLRHAYTRVTYSEDTLVGMFMHLPVCESPSPPAFAPEHFDIKQKSSGVGWLRMRYQISSSPTRYITESYMHSYMQLSFCLPLYRLSYSN</sequence>
<evidence type="ECO:0000313" key="2">
    <source>
        <dbReference type="EMBL" id="EFQ97818.1"/>
    </source>
</evidence>
<dbReference type="EMBL" id="DS989822">
    <property type="protein sequence ID" value="EFQ97818.1"/>
    <property type="molecule type" value="Genomic_DNA"/>
</dbReference>
<accession>E5R2E2</accession>
<protein>
    <submittedName>
        <fullName evidence="2">Uncharacterized protein</fullName>
    </submittedName>
</protein>
<gene>
    <name evidence="2" type="ORF">MGYG_00854</name>
</gene>
<dbReference type="InParanoid" id="E5R2E2"/>
<reference evidence="3" key="1">
    <citation type="journal article" date="2012" name="MBio">
        <title>Comparative genome analysis of Trichophyton rubrum and related dermatophytes reveals candidate genes involved in infection.</title>
        <authorList>
            <person name="Martinez D.A."/>
            <person name="Oliver B.G."/>
            <person name="Graeser Y."/>
            <person name="Goldberg J.M."/>
            <person name="Li W."/>
            <person name="Martinez-Rossi N.M."/>
            <person name="Monod M."/>
            <person name="Shelest E."/>
            <person name="Barton R.C."/>
            <person name="Birch E."/>
            <person name="Brakhage A.A."/>
            <person name="Chen Z."/>
            <person name="Gurr S.J."/>
            <person name="Heiman D."/>
            <person name="Heitman J."/>
            <person name="Kosti I."/>
            <person name="Rossi A."/>
            <person name="Saif S."/>
            <person name="Samalova M."/>
            <person name="Saunders C.W."/>
            <person name="Shea T."/>
            <person name="Summerbell R.C."/>
            <person name="Xu J."/>
            <person name="Young S."/>
            <person name="Zeng Q."/>
            <person name="Birren B.W."/>
            <person name="Cuomo C.A."/>
            <person name="White T.C."/>
        </authorList>
    </citation>
    <scope>NUCLEOTIDE SEQUENCE [LARGE SCALE GENOMIC DNA]</scope>
    <source>
        <strain evidence="3">ATCC MYA-4604 / CBS 118893</strain>
    </source>
</reference>
<dbReference type="AlphaFoldDB" id="E5R2E2"/>
<dbReference type="HOGENOM" id="CLU_1395979_0_0_1"/>
<feature type="region of interest" description="Disordered" evidence="1">
    <location>
        <begin position="42"/>
        <end position="107"/>
    </location>
</feature>
<dbReference type="Proteomes" id="UP000002669">
    <property type="component" value="Unassembled WGS sequence"/>
</dbReference>
<dbReference type="RefSeq" id="XP_003176770.1">
    <property type="nucleotide sequence ID" value="XM_003176722.1"/>
</dbReference>
<feature type="region of interest" description="Disordered" evidence="1">
    <location>
        <begin position="1"/>
        <end position="21"/>
    </location>
</feature>
<organism evidence="3">
    <name type="scientific">Arthroderma gypseum (strain ATCC MYA-4604 / CBS 118893)</name>
    <name type="common">Microsporum gypseum</name>
    <dbReference type="NCBI Taxonomy" id="535722"/>
    <lineage>
        <taxon>Eukaryota</taxon>
        <taxon>Fungi</taxon>
        <taxon>Dikarya</taxon>
        <taxon>Ascomycota</taxon>
        <taxon>Pezizomycotina</taxon>
        <taxon>Eurotiomycetes</taxon>
        <taxon>Eurotiomycetidae</taxon>
        <taxon>Onygenales</taxon>
        <taxon>Arthrodermataceae</taxon>
        <taxon>Nannizzia</taxon>
    </lineage>
</organism>
<name>E5R2E2_ARTGP</name>
<dbReference type="VEuPathDB" id="FungiDB:MGYG_00854"/>
<feature type="compositionally biased region" description="Basic residues" evidence="1">
    <location>
        <begin position="1"/>
        <end position="10"/>
    </location>
</feature>
<proteinExistence type="predicted"/>
<feature type="compositionally biased region" description="Basic residues" evidence="1">
    <location>
        <begin position="42"/>
        <end position="53"/>
    </location>
</feature>